<keyword evidence="2" id="KW-1185">Reference proteome</keyword>
<proteinExistence type="predicted"/>
<dbReference type="HOGENOM" id="CLU_3287944_0_0_3"/>
<reference evidence="1 2" key="1">
    <citation type="submission" date="2008-07" db="EMBL/GenBank/DDBJ databases">
        <authorList>
            <person name="Tandeau de Marsac N."/>
            <person name="Ferriera S."/>
            <person name="Johnson J."/>
            <person name="Kravitz S."/>
            <person name="Beeson K."/>
            <person name="Sutton G."/>
            <person name="Rogers Y.-H."/>
            <person name="Friedman R."/>
            <person name="Frazier M."/>
            <person name="Venter J.C."/>
        </authorList>
    </citation>
    <scope>NUCLEOTIDE SEQUENCE [LARGE SCALE GENOMIC DNA]</scope>
    <source>
        <strain evidence="1 2">PCC 7420</strain>
    </source>
</reference>
<evidence type="ECO:0000313" key="2">
    <source>
        <dbReference type="Proteomes" id="UP000003835"/>
    </source>
</evidence>
<accession>B4W3N7</accession>
<protein>
    <submittedName>
        <fullName evidence="1">Uncharacterized protein</fullName>
    </submittedName>
</protein>
<organism evidence="1 2">
    <name type="scientific">Coleofasciculus chthonoplastes PCC 7420</name>
    <dbReference type="NCBI Taxonomy" id="118168"/>
    <lineage>
        <taxon>Bacteria</taxon>
        <taxon>Bacillati</taxon>
        <taxon>Cyanobacteriota</taxon>
        <taxon>Cyanophyceae</taxon>
        <taxon>Coleofasciculales</taxon>
        <taxon>Coleofasciculaceae</taxon>
        <taxon>Coleofasciculus</taxon>
    </lineage>
</organism>
<dbReference type="Proteomes" id="UP000003835">
    <property type="component" value="Unassembled WGS sequence"/>
</dbReference>
<dbReference type="EMBL" id="DS989875">
    <property type="protein sequence ID" value="EDX71183.1"/>
    <property type="molecule type" value="Genomic_DNA"/>
</dbReference>
<sequence>MKPNRVLVRLINKTNLPPELLNKAKQKAEYIGWNAFLYNL</sequence>
<gene>
    <name evidence="1" type="ORF">MC7420_2744</name>
</gene>
<name>B4W3N7_9CYAN</name>
<evidence type="ECO:0000313" key="1">
    <source>
        <dbReference type="EMBL" id="EDX71183.1"/>
    </source>
</evidence>
<dbReference type="AlphaFoldDB" id="B4W3N7"/>